<dbReference type="RefSeq" id="WP_238898450.1">
    <property type="nucleotide sequence ID" value="NZ_JAKOGG010000024.1"/>
</dbReference>
<dbReference type="Pfam" id="PF13406">
    <property type="entry name" value="SLT_2"/>
    <property type="match status" value="1"/>
</dbReference>
<dbReference type="PANTHER" id="PTHR30163:SF8">
    <property type="entry name" value="LYTIC MUREIN TRANSGLYCOSYLASE"/>
    <property type="match status" value="1"/>
</dbReference>
<feature type="signal peptide" evidence="1">
    <location>
        <begin position="1"/>
        <end position="26"/>
    </location>
</feature>
<keyword evidence="1" id="KW-0732">Signal</keyword>
<dbReference type="EC" id="2.4.-.-" evidence="3"/>
<gene>
    <name evidence="3" type="ORF">L9G74_19520</name>
</gene>
<keyword evidence="3" id="KW-0328">Glycosyltransferase</keyword>
<accession>A0ABT2FRQ9</accession>
<feature type="domain" description="Transglycosylase SLT" evidence="2">
    <location>
        <begin position="28"/>
        <end position="317"/>
    </location>
</feature>
<dbReference type="PANTHER" id="PTHR30163">
    <property type="entry name" value="MEMBRANE-BOUND LYTIC MUREIN TRANSGLYCOSYLASE B"/>
    <property type="match status" value="1"/>
</dbReference>
<dbReference type="InterPro" id="IPR023346">
    <property type="entry name" value="Lysozyme-like_dom_sf"/>
</dbReference>
<comment type="caution">
    <text evidence="3">The sequence shown here is derived from an EMBL/GenBank/DDBJ whole genome shotgun (WGS) entry which is preliminary data.</text>
</comment>
<evidence type="ECO:0000313" key="3">
    <source>
        <dbReference type="EMBL" id="MCS4558632.1"/>
    </source>
</evidence>
<dbReference type="Proteomes" id="UP001201549">
    <property type="component" value="Unassembled WGS sequence"/>
</dbReference>
<evidence type="ECO:0000259" key="2">
    <source>
        <dbReference type="Pfam" id="PF13406"/>
    </source>
</evidence>
<dbReference type="Gene3D" id="1.10.530.10">
    <property type="match status" value="1"/>
</dbReference>
<dbReference type="SUPFAM" id="SSF53955">
    <property type="entry name" value="Lysozyme-like"/>
    <property type="match status" value="1"/>
</dbReference>
<evidence type="ECO:0000313" key="4">
    <source>
        <dbReference type="Proteomes" id="UP001201549"/>
    </source>
</evidence>
<organism evidence="3 4">
    <name type="scientific">Shewanella electrica</name>
    <dbReference type="NCBI Taxonomy" id="515560"/>
    <lineage>
        <taxon>Bacteria</taxon>
        <taxon>Pseudomonadati</taxon>
        <taxon>Pseudomonadota</taxon>
        <taxon>Gammaproteobacteria</taxon>
        <taxon>Alteromonadales</taxon>
        <taxon>Shewanellaceae</taxon>
        <taxon>Shewanella</taxon>
    </lineage>
</organism>
<evidence type="ECO:0000256" key="1">
    <source>
        <dbReference type="SAM" id="SignalP"/>
    </source>
</evidence>
<name>A0ABT2FRQ9_9GAMM</name>
<feature type="chain" id="PRO_5046270688" evidence="1">
    <location>
        <begin position="27"/>
        <end position="325"/>
    </location>
</feature>
<keyword evidence="3" id="KW-0808">Transferase</keyword>
<dbReference type="EMBL" id="JAKOGG010000024">
    <property type="protein sequence ID" value="MCS4558632.1"/>
    <property type="molecule type" value="Genomic_DNA"/>
</dbReference>
<dbReference type="Gene3D" id="1.10.8.350">
    <property type="entry name" value="Bacterial muramidase"/>
    <property type="match status" value="1"/>
</dbReference>
<protein>
    <submittedName>
        <fullName evidence="3">Lytic murein transglycosylase</fullName>
        <ecNumber evidence="3">2.4.-.-</ecNumber>
    </submittedName>
</protein>
<sequence length="325" mass="35287">MRLRLASICGAIGVTVSLLLPPQASGQSFEQFLQSLLTQAKNEGIDAAVVAEAGSQTKLFRRATVSQTSFTSLEQYIPAMVTEAKANAAKQLFEQHEAAFLALSRQYGVQPRFILAQWAMLGAIEPQEAASSLYPLLSVVASSAYAGEPQAANDYIAGLKLIAMGRYSYDTLQADRDGTVGPVKLRASMLLSCAADGDGDGAIDMWHSVLDVYASAASCLRANGWDDSQTWGRQVKAPAALLADTGFDIQRTFADWQRAGVTRYEGGQLPNRANMQVSLLMPDGVKGRQYMVYQNYRSLYALYADHYLVLAIAHLSERIKKLGVD</sequence>
<proteinExistence type="predicted"/>
<reference evidence="4" key="1">
    <citation type="submission" date="2023-07" db="EMBL/GenBank/DDBJ databases">
        <title>Shewanella mangrovi sp. nov., an acetaldehyde- degrading bacterium isolated from mangrove sediment.</title>
        <authorList>
            <person name="Liu Y."/>
        </authorList>
    </citation>
    <scope>NUCLEOTIDE SEQUENCE [LARGE SCALE GENOMIC DNA]</scope>
    <source>
        <strain evidence="4">C32</strain>
    </source>
</reference>
<dbReference type="InterPro" id="IPR043426">
    <property type="entry name" value="MltB-like"/>
</dbReference>
<dbReference type="GO" id="GO:0016757">
    <property type="term" value="F:glycosyltransferase activity"/>
    <property type="evidence" value="ECO:0007669"/>
    <property type="project" value="UniProtKB-KW"/>
</dbReference>
<keyword evidence="4" id="KW-1185">Reference proteome</keyword>
<dbReference type="InterPro" id="IPR031304">
    <property type="entry name" value="SLT_2"/>
</dbReference>